<evidence type="ECO:0000313" key="2">
    <source>
        <dbReference type="EMBL" id="GFH54694.1"/>
    </source>
</evidence>
<dbReference type="PANTHER" id="PTHR47698:SF2">
    <property type="entry name" value="FATTY-ACID-BINDING PROTEIN 3, CHLOROPLASTIC"/>
    <property type="match status" value="1"/>
</dbReference>
<reference evidence="2 3" key="1">
    <citation type="journal article" date="2021" name="Sci. Rep.">
        <title>The genome of the diatom Chaetoceros tenuissimus carries an ancient integrated fragment of an extant virus.</title>
        <authorList>
            <person name="Hongo Y."/>
            <person name="Kimura K."/>
            <person name="Takaki Y."/>
            <person name="Yoshida Y."/>
            <person name="Baba S."/>
            <person name="Kobayashi G."/>
            <person name="Nagasaki K."/>
            <person name="Hano T."/>
            <person name="Tomaru Y."/>
        </authorList>
    </citation>
    <scope>NUCLEOTIDE SEQUENCE [LARGE SCALE GENOMIC DNA]</scope>
    <source>
        <strain evidence="2 3">NIES-3715</strain>
    </source>
</reference>
<comment type="caution">
    <text evidence="2">The sequence shown here is derived from an EMBL/GenBank/DDBJ whole genome shotgun (WGS) entry which is preliminary data.</text>
</comment>
<dbReference type="PANTHER" id="PTHR47698">
    <property type="entry name" value="FATTY-ACID-BINDING PROTEIN 3, CHLOROPLASTIC"/>
    <property type="match status" value="1"/>
</dbReference>
<dbReference type="Pfam" id="PF16036">
    <property type="entry name" value="Chalcone_3"/>
    <property type="match status" value="1"/>
</dbReference>
<dbReference type="Gene3D" id="3.50.70.10">
    <property type="match status" value="1"/>
</dbReference>
<accession>A0AAD3H9A4</accession>
<dbReference type="InterPro" id="IPR036298">
    <property type="entry name" value="Chalcone_isomerase_sf"/>
</dbReference>
<dbReference type="InterPro" id="IPR016087">
    <property type="entry name" value="Chalcone_isomerase"/>
</dbReference>
<organism evidence="2 3">
    <name type="scientific">Chaetoceros tenuissimus</name>
    <dbReference type="NCBI Taxonomy" id="426638"/>
    <lineage>
        <taxon>Eukaryota</taxon>
        <taxon>Sar</taxon>
        <taxon>Stramenopiles</taxon>
        <taxon>Ochrophyta</taxon>
        <taxon>Bacillariophyta</taxon>
        <taxon>Coscinodiscophyceae</taxon>
        <taxon>Chaetocerotophycidae</taxon>
        <taxon>Chaetocerotales</taxon>
        <taxon>Chaetocerotaceae</taxon>
        <taxon>Chaetoceros</taxon>
    </lineage>
</organism>
<name>A0AAD3H9A4_9STRA</name>
<evidence type="ECO:0000313" key="3">
    <source>
        <dbReference type="Proteomes" id="UP001054902"/>
    </source>
</evidence>
<dbReference type="InterPro" id="IPR016088">
    <property type="entry name" value="Chalcone_isomerase_3-sand"/>
</dbReference>
<feature type="domain" description="Chalcone isomerase" evidence="1">
    <location>
        <begin position="105"/>
        <end position="252"/>
    </location>
</feature>
<dbReference type="SUPFAM" id="SSF54626">
    <property type="entry name" value="Chalcone isomerase"/>
    <property type="match status" value="1"/>
</dbReference>
<proteinExistence type="predicted"/>
<dbReference type="Proteomes" id="UP001054902">
    <property type="component" value="Unassembled WGS sequence"/>
</dbReference>
<keyword evidence="3" id="KW-1185">Reference proteome</keyword>
<dbReference type="AlphaFoldDB" id="A0AAD3H9A4"/>
<dbReference type="EMBL" id="BLLK01000047">
    <property type="protein sequence ID" value="GFH54694.1"/>
    <property type="molecule type" value="Genomic_DNA"/>
</dbReference>
<evidence type="ECO:0000259" key="1">
    <source>
        <dbReference type="Pfam" id="PF16036"/>
    </source>
</evidence>
<sequence length="262" mass="28725">MMYSRASKQLFQQSKTYLQRYSKGRAFTTVKQVSSSFSKTNAIASLFAVGAITAGMCNNQELLVHCAAASPYASALKKTGGEVVMLEAHKEKATGILFPGLCNAMQFAGCGVRVKYGFVKVYAVGTYFDPIAMSGVKSSEAEVKKALLDPSYPRTIRIVMNRSLSIEKYTAAIVEALEPRMNGQDLEKLEEFKKMNPKVDLVEGAEMEMTIRGNTMLYKDALGGVGQLESRVFCEALCDVYFGDEPVSPGHKEEVVKGIMKM</sequence>
<gene>
    <name evidence="2" type="ORF">CTEN210_11170</name>
</gene>
<dbReference type="GO" id="GO:0016872">
    <property type="term" value="F:intramolecular lyase activity"/>
    <property type="evidence" value="ECO:0007669"/>
    <property type="project" value="InterPro"/>
</dbReference>
<protein>
    <recommendedName>
        <fullName evidence="1">Chalcone isomerase domain-containing protein</fullName>
    </recommendedName>
</protein>